<evidence type="ECO:0000256" key="1">
    <source>
        <dbReference type="ARBA" id="ARBA00022714"/>
    </source>
</evidence>
<evidence type="ECO:0000259" key="5">
    <source>
        <dbReference type="PROSITE" id="PS51296"/>
    </source>
</evidence>
<dbReference type="InterPro" id="IPR017941">
    <property type="entry name" value="Rieske_2Fe-2S"/>
</dbReference>
<keyword evidence="2" id="KW-0479">Metal-binding</keyword>
<feature type="domain" description="Rieske" evidence="5">
    <location>
        <begin position="4"/>
        <end position="98"/>
    </location>
</feature>
<evidence type="ECO:0000313" key="7">
    <source>
        <dbReference type="Proteomes" id="UP000800981"/>
    </source>
</evidence>
<dbReference type="Gene3D" id="2.102.10.10">
    <property type="entry name" value="Rieske [2Fe-2S] iron-sulphur domain"/>
    <property type="match status" value="1"/>
</dbReference>
<name>A0ABX0GTG2_9ACTN</name>
<evidence type="ECO:0000256" key="4">
    <source>
        <dbReference type="ARBA" id="ARBA00023014"/>
    </source>
</evidence>
<keyword evidence="3" id="KW-0408">Iron</keyword>
<dbReference type="RefSeq" id="WP_166278158.1">
    <property type="nucleotide sequence ID" value="NZ_JAANNP010000001.1"/>
</dbReference>
<reference evidence="6 7" key="1">
    <citation type="submission" date="2020-03" db="EMBL/GenBank/DDBJ databases">
        <title>Two novel Motilibacter sp.</title>
        <authorList>
            <person name="Liu S."/>
        </authorList>
    </citation>
    <scope>NUCLEOTIDE SEQUENCE [LARGE SCALE GENOMIC DNA]</scope>
    <source>
        <strain evidence="6 7">E257</strain>
    </source>
</reference>
<evidence type="ECO:0000256" key="2">
    <source>
        <dbReference type="ARBA" id="ARBA00022723"/>
    </source>
</evidence>
<dbReference type="PANTHER" id="PTHR21496:SF23">
    <property type="entry name" value="3-PHENYLPROPIONATE_CINNAMIC ACID DIOXYGENASE FERREDOXIN SUBUNIT"/>
    <property type="match status" value="1"/>
</dbReference>
<dbReference type="InterPro" id="IPR036922">
    <property type="entry name" value="Rieske_2Fe-2S_sf"/>
</dbReference>
<keyword evidence="4" id="KW-0411">Iron-sulfur</keyword>
<evidence type="ECO:0000256" key="3">
    <source>
        <dbReference type="ARBA" id="ARBA00023004"/>
    </source>
</evidence>
<dbReference type="PANTHER" id="PTHR21496">
    <property type="entry name" value="FERREDOXIN-RELATED"/>
    <property type="match status" value="1"/>
</dbReference>
<comment type="caution">
    <text evidence="6">The sequence shown here is derived from an EMBL/GenBank/DDBJ whole genome shotgun (WGS) entry which is preliminary data.</text>
</comment>
<proteinExistence type="predicted"/>
<dbReference type="EMBL" id="JAANNP010000001">
    <property type="protein sequence ID" value="NHC12950.1"/>
    <property type="molecule type" value="Genomic_DNA"/>
</dbReference>
<keyword evidence="7" id="KW-1185">Reference proteome</keyword>
<sequence>MSTHVLGPAEAIPEGEGRAFVVGGEQVAVFRLRGGALRAVQAQCPHRGGPLADGLVDAEVVVCPLHGYAYELADGCARSGAGALLVYDVEADPAGQLVVRLPGRRVEEVGGAAQARLEDAFAEPVA</sequence>
<evidence type="ECO:0000313" key="6">
    <source>
        <dbReference type="EMBL" id="NHC12950.1"/>
    </source>
</evidence>
<protein>
    <submittedName>
        <fullName evidence="6">Rieske (2Fe-2S) protein</fullName>
    </submittedName>
</protein>
<accession>A0ABX0GTG2</accession>
<dbReference type="Proteomes" id="UP000800981">
    <property type="component" value="Unassembled WGS sequence"/>
</dbReference>
<dbReference type="Pfam" id="PF00355">
    <property type="entry name" value="Rieske"/>
    <property type="match status" value="1"/>
</dbReference>
<dbReference type="PROSITE" id="PS51296">
    <property type="entry name" value="RIESKE"/>
    <property type="match status" value="1"/>
</dbReference>
<dbReference type="SUPFAM" id="SSF50022">
    <property type="entry name" value="ISP domain"/>
    <property type="match status" value="1"/>
</dbReference>
<keyword evidence="1" id="KW-0001">2Fe-2S</keyword>
<organism evidence="6 7">
    <name type="scientific">Motilibacter deserti</name>
    <dbReference type="NCBI Taxonomy" id="2714956"/>
    <lineage>
        <taxon>Bacteria</taxon>
        <taxon>Bacillati</taxon>
        <taxon>Actinomycetota</taxon>
        <taxon>Actinomycetes</taxon>
        <taxon>Motilibacterales</taxon>
        <taxon>Motilibacteraceae</taxon>
        <taxon>Motilibacter</taxon>
    </lineage>
</organism>
<gene>
    <name evidence="6" type="ORF">G9H71_04060</name>
</gene>